<reference evidence="8 9" key="1">
    <citation type="journal article" date="2020" name="G3 (Bethesda)">
        <title>Improved Reference Genome for Cyclotella cryptica CCMP332, a Model for Cell Wall Morphogenesis, Salinity Adaptation, and Lipid Production in Diatoms (Bacillariophyta).</title>
        <authorList>
            <person name="Roberts W.R."/>
            <person name="Downey K.M."/>
            <person name="Ruck E.C."/>
            <person name="Traller J.C."/>
            <person name="Alverson A.J."/>
        </authorList>
    </citation>
    <scope>NUCLEOTIDE SEQUENCE [LARGE SCALE GENOMIC DNA]</scope>
    <source>
        <strain evidence="8 9">CCMP332</strain>
    </source>
</reference>
<evidence type="ECO:0000256" key="1">
    <source>
        <dbReference type="ARBA" id="ARBA00004606"/>
    </source>
</evidence>
<accession>A0ABD3QM51</accession>
<feature type="compositionally biased region" description="Polar residues" evidence="7">
    <location>
        <begin position="21"/>
        <end position="30"/>
    </location>
</feature>
<dbReference type="PANTHER" id="PTHR23033">
    <property type="entry name" value="BETA1,3-GALACTOSYLTRANSFERASE"/>
    <property type="match status" value="1"/>
</dbReference>
<comment type="similarity">
    <text evidence="2">Belongs to the glycosyltransferase 31 family. Beta3-Gal-T subfamily.</text>
</comment>
<dbReference type="Proteomes" id="UP001516023">
    <property type="component" value="Unassembled WGS sequence"/>
</dbReference>
<evidence type="ECO:0000256" key="4">
    <source>
        <dbReference type="ARBA" id="ARBA00022968"/>
    </source>
</evidence>
<dbReference type="PANTHER" id="PTHR23033:SF14">
    <property type="entry name" value="GLYCOPROTEIN-N-ACETYLGALACTOSAMINE 3-BETA-GALACTOSYLTRANSFERASE 1-RELATED"/>
    <property type="match status" value="1"/>
</dbReference>
<dbReference type="Gene3D" id="3.90.550.50">
    <property type="match status" value="1"/>
</dbReference>
<sequence>MLWAVRTQSHAGIPIRRPPASSDSLVSEMSTDSRTESRRDPYGPSTNSSGGVKNPARTAQILLAMACLWPLLLLLLPPANSSAGTNNLHADIDHLRSLTSSRIAHNLSAKTQYLRDEMSSLLHRTDVVGYGPNKPRLAVVLVVPPTNDNDTSISPNDADLALKSAEKAIESIFRTADRNRIFVVTVVMDGRGKVGSFESRMADIDAGRTRHRHGGRVHSHDHHEEWEEGHGDETSKEVHAHSEKIYILYNHETRGVVGSRKRGVHFTNVLARKHEEAGLKSNEEDLIVMFLRCDGMFREEDDNKRTWLDDVTDALIVGYDGDMNEEGVAQQQRRQQQQPANAVSFTVDFTSTDTEGNLQIHPFHPGQVQSFNFGFHPMRDMATAQQMALGNGESYPTPLLLGGATAMRLETYNSLPASDDKLMNNYGADLEMSFNLWMCADGIDVLVGASSARVLVDPQVLPLTERAELSGPLIARIVSTWMSGHGDDVYADAFLDIAAKEAAIESTSKAERGDTHGIPKDNAKIARALEEETKRRRNLLVRISEEAKHSTSLPSGIGQKCRPFSWFAEHVVPNLMLHEYGDAEAESDVVNSEIREVIKKRGQKILPSKPLDEARMAIIAKASPVKLAYVDVSGQHMEHPHKGALDEKGNFGYVHDETFLAKSPPAFEFKNDSEKEKLCKKGDPNYIMLTERVFVDLTSHEAAEKRAEHGLSLKKRAKIFCLVYTIEKFHDRIPAIKETWGKKCDGFMVASTKTDVALGTVAIPHEGPEEYNNIWQKVRSMWSYIYDNYYEKYDFFHIGGDDLYLIVENLRLYLESEEIQLASNGGQYLPDGSEDSQTPLFLGRRFAEGGDRDRMFISGGSGYTMNKGASVNIPPMYICFSVHVTESYSASNAFSHNHINILNVAALKTLVVDGFPTCFPHLKTFSEDVMVATCLRKMDILPYDTKDEAGGERYMPFQPGHHLTYRPPKNPKDDWYSNYSVDVKWGIDHCAAKSVAFHYIKEDLMRRMHAILYHYC</sequence>
<dbReference type="EMBL" id="JABMIG020000026">
    <property type="protein sequence ID" value="KAL3801483.1"/>
    <property type="molecule type" value="Genomic_DNA"/>
</dbReference>
<dbReference type="AlphaFoldDB" id="A0ABD3QM51"/>
<evidence type="ECO:0008006" key="10">
    <source>
        <dbReference type="Google" id="ProtNLM"/>
    </source>
</evidence>
<dbReference type="InterPro" id="IPR029044">
    <property type="entry name" value="Nucleotide-diphossugar_trans"/>
</dbReference>
<evidence type="ECO:0000256" key="5">
    <source>
        <dbReference type="ARBA" id="ARBA00022989"/>
    </source>
</evidence>
<gene>
    <name evidence="8" type="ORF">HJC23_000921</name>
</gene>
<keyword evidence="4" id="KW-0735">Signal-anchor</keyword>
<protein>
    <recommendedName>
        <fullName evidence="10">N-acetylgalactosaminide beta-1,3-galactosyltransferase</fullName>
    </recommendedName>
</protein>
<keyword evidence="5" id="KW-1133">Transmembrane helix</keyword>
<feature type="region of interest" description="Disordered" evidence="7">
    <location>
        <begin position="208"/>
        <end position="236"/>
    </location>
</feature>
<evidence type="ECO:0000313" key="9">
    <source>
        <dbReference type="Proteomes" id="UP001516023"/>
    </source>
</evidence>
<keyword evidence="3" id="KW-0812">Transmembrane</keyword>
<evidence type="ECO:0000256" key="6">
    <source>
        <dbReference type="ARBA" id="ARBA00023136"/>
    </source>
</evidence>
<name>A0ABD3QM51_9STRA</name>
<comment type="subcellular location">
    <subcellularLocation>
        <location evidence="1">Membrane</location>
        <topology evidence="1">Single-pass type II membrane protein</topology>
    </subcellularLocation>
</comment>
<proteinExistence type="inferred from homology"/>
<evidence type="ECO:0000313" key="8">
    <source>
        <dbReference type="EMBL" id="KAL3801483.1"/>
    </source>
</evidence>
<dbReference type="InterPro" id="IPR026050">
    <property type="entry name" value="C1GALT1/C1GALT1_chp1"/>
</dbReference>
<dbReference type="Gene3D" id="3.90.550.10">
    <property type="entry name" value="Spore Coat Polysaccharide Biosynthesis Protein SpsA, Chain A"/>
    <property type="match status" value="1"/>
</dbReference>
<feature type="compositionally biased region" description="Basic and acidic residues" evidence="7">
    <location>
        <begin position="221"/>
        <end position="236"/>
    </location>
</feature>
<comment type="caution">
    <text evidence="8">The sequence shown here is derived from an EMBL/GenBank/DDBJ whole genome shotgun (WGS) entry which is preliminary data.</text>
</comment>
<evidence type="ECO:0000256" key="3">
    <source>
        <dbReference type="ARBA" id="ARBA00022692"/>
    </source>
</evidence>
<feature type="compositionally biased region" description="Basic and acidic residues" evidence="7">
    <location>
        <begin position="31"/>
        <end position="41"/>
    </location>
</feature>
<keyword evidence="6" id="KW-0472">Membrane</keyword>
<dbReference type="GO" id="GO:0016020">
    <property type="term" value="C:membrane"/>
    <property type="evidence" value="ECO:0007669"/>
    <property type="project" value="UniProtKB-SubCell"/>
</dbReference>
<organism evidence="8 9">
    <name type="scientific">Cyclotella cryptica</name>
    <dbReference type="NCBI Taxonomy" id="29204"/>
    <lineage>
        <taxon>Eukaryota</taxon>
        <taxon>Sar</taxon>
        <taxon>Stramenopiles</taxon>
        <taxon>Ochrophyta</taxon>
        <taxon>Bacillariophyta</taxon>
        <taxon>Coscinodiscophyceae</taxon>
        <taxon>Thalassiosirophycidae</taxon>
        <taxon>Stephanodiscales</taxon>
        <taxon>Stephanodiscaceae</taxon>
        <taxon>Cyclotella</taxon>
    </lineage>
</organism>
<feature type="region of interest" description="Disordered" evidence="7">
    <location>
        <begin position="13"/>
        <end position="54"/>
    </location>
</feature>
<evidence type="ECO:0000256" key="2">
    <source>
        <dbReference type="ARBA" id="ARBA00006462"/>
    </source>
</evidence>
<feature type="compositionally biased region" description="Basic residues" evidence="7">
    <location>
        <begin position="209"/>
        <end position="220"/>
    </location>
</feature>
<keyword evidence="9" id="KW-1185">Reference proteome</keyword>
<evidence type="ECO:0000256" key="7">
    <source>
        <dbReference type="SAM" id="MobiDB-lite"/>
    </source>
</evidence>